<feature type="transmembrane region" description="Helical" evidence="2">
    <location>
        <begin position="241"/>
        <end position="265"/>
    </location>
</feature>
<feature type="transmembrane region" description="Helical" evidence="2">
    <location>
        <begin position="73"/>
        <end position="95"/>
    </location>
</feature>
<dbReference type="Pfam" id="PF11913">
    <property type="entry name" value="DUF3431"/>
    <property type="match status" value="1"/>
</dbReference>
<feature type="transmembrane region" description="Helical" evidence="2">
    <location>
        <begin position="180"/>
        <end position="197"/>
    </location>
</feature>
<feature type="region of interest" description="Disordered" evidence="1">
    <location>
        <begin position="1"/>
        <end position="40"/>
    </location>
</feature>
<keyword evidence="2" id="KW-0472">Membrane</keyword>
<feature type="transmembrane region" description="Helical" evidence="2">
    <location>
        <begin position="389"/>
        <end position="411"/>
    </location>
</feature>
<keyword evidence="2" id="KW-1133">Transmembrane helix</keyword>
<dbReference type="InterPro" id="IPR021838">
    <property type="entry name" value="DUF3431"/>
</dbReference>
<feature type="transmembrane region" description="Helical" evidence="2">
    <location>
        <begin position="149"/>
        <end position="168"/>
    </location>
</feature>
<sequence length="694" mass="75451">MPAESRDIEFAPLRDSDVEDAEDNFPGGDPAGVDGGAPSRAEPSRIRALIWGACSAIAIYTTKRLLINHGFPLTIAFRSFVVLAVGYIIALRMGSESATTNKPTKLSGMRRPSGNAFLWNKHWMVMIPAAVAAAASVPMLLEGVLHMPSLPVLVMLFPLIYASESLVLSLCCSPSRSRKWFPWEAIVAVGASGIVLYNESRLMVPGLLWGVLGILSMGLARGCFIIAAERTGSDLAVQAKLNAYHGFVVMTLVFGLIFSGVSGYFLEHIESIYSTSYSTIALMVVNFASILGASFSGTSLLAYSPISFQDPKARFSNIPLHLTEFVASLFSSFAVLMASIYSSPVPAISWIQVASYSVASCVLIGAGGFHSYVVRATDASKRVSKPPSAIFSGLLLLFLLLLSSGFVTFLASSSISSIGRSLPSTFDTSYKPDTRFDIVVSMYMEDPRFVKKMLDSIKTTAMLKSLEPNIILYTKDKDAVVSKLKEATGAHTVKKLDNLGREGATYLQHIVDEWDNLAEQTMFIQAHAHNMRELIPRINDYLVPETGMLSLGFTGVQCACDSCGDRWGWEDKYGAIPSLFEKIYKDSCDPNAPILLSYKGQFVASARRIRGISKNIYGGLLKTITSKDGWSHNKTYVGDAVDRPDNPYFGFTVERVWSLLMQCATDGVVAAKCPSLLSGKGRGGHVEDCQCLDR</sequence>
<feature type="transmembrane region" description="Helical" evidence="2">
    <location>
        <begin position="322"/>
        <end position="341"/>
    </location>
</feature>
<evidence type="ECO:0000256" key="1">
    <source>
        <dbReference type="SAM" id="MobiDB-lite"/>
    </source>
</evidence>
<dbReference type="PANTHER" id="PTHR37490:SF1">
    <property type="entry name" value="GLYCOSYLTRANSFERASE 2-LIKE DOMAIN-CONTAINING PROTEIN"/>
    <property type="match status" value="1"/>
</dbReference>
<feature type="transmembrane region" description="Helical" evidence="2">
    <location>
        <begin position="277"/>
        <end position="301"/>
    </location>
</feature>
<dbReference type="PANTHER" id="PTHR37490">
    <property type="entry name" value="EXPRESSED PROTEIN"/>
    <property type="match status" value="1"/>
</dbReference>
<dbReference type="Proteomes" id="UP000469558">
    <property type="component" value="Unassembled WGS sequence"/>
</dbReference>
<protein>
    <submittedName>
        <fullName evidence="3">Uncharacterized protein</fullName>
    </submittedName>
</protein>
<organism evidence="3 4">
    <name type="scientific">Lachnellula suecica</name>
    <dbReference type="NCBI Taxonomy" id="602035"/>
    <lineage>
        <taxon>Eukaryota</taxon>
        <taxon>Fungi</taxon>
        <taxon>Dikarya</taxon>
        <taxon>Ascomycota</taxon>
        <taxon>Pezizomycotina</taxon>
        <taxon>Leotiomycetes</taxon>
        <taxon>Helotiales</taxon>
        <taxon>Lachnaceae</taxon>
        <taxon>Lachnellula</taxon>
    </lineage>
</organism>
<comment type="caution">
    <text evidence="3">The sequence shown here is derived from an EMBL/GenBank/DDBJ whole genome shotgun (WGS) entry which is preliminary data.</text>
</comment>
<name>A0A8T9CAQ9_9HELO</name>
<feature type="transmembrane region" description="Helical" evidence="2">
    <location>
        <begin position="116"/>
        <end position="137"/>
    </location>
</feature>
<evidence type="ECO:0000313" key="3">
    <source>
        <dbReference type="EMBL" id="TVY81547.1"/>
    </source>
</evidence>
<reference evidence="3 4" key="1">
    <citation type="submission" date="2018-05" db="EMBL/GenBank/DDBJ databases">
        <title>Genome sequencing and assembly of the regulated plant pathogen Lachnellula willkommii and related sister species for the development of diagnostic species identification markers.</title>
        <authorList>
            <person name="Giroux E."/>
            <person name="Bilodeau G."/>
        </authorList>
    </citation>
    <scope>NUCLEOTIDE SEQUENCE [LARGE SCALE GENOMIC DNA]</scope>
    <source>
        <strain evidence="3 4">CBS 268.59</strain>
    </source>
</reference>
<dbReference type="AlphaFoldDB" id="A0A8T9CAQ9"/>
<dbReference type="EMBL" id="QGMK01000461">
    <property type="protein sequence ID" value="TVY81547.1"/>
    <property type="molecule type" value="Genomic_DNA"/>
</dbReference>
<feature type="transmembrane region" description="Helical" evidence="2">
    <location>
        <begin position="209"/>
        <end position="229"/>
    </location>
</feature>
<proteinExistence type="predicted"/>
<dbReference type="OrthoDB" id="28755at2759"/>
<feature type="compositionally biased region" description="Basic and acidic residues" evidence="1">
    <location>
        <begin position="1"/>
        <end position="16"/>
    </location>
</feature>
<feature type="transmembrane region" description="Helical" evidence="2">
    <location>
        <begin position="347"/>
        <end position="369"/>
    </location>
</feature>
<evidence type="ECO:0000256" key="2">
    <source>
        <dbReference type="SAM" id="Phobius"/>
    </source>
</evidence>
<evidence type="ECO:0000313" key="4">
    <source>
        <dbReference type="Proteomes" id="UP000469558"/>
    </source>
</evidence>
<accession>A0A8T9CAQ9</accession>
<gene>
    <name evidence="3" type="ORF">LSUE1_G006992</name>
</gene>
<keyword evidence="2" id="KW-0812">Transmembrane</keyword>
<keyword evidence="4" id="KW-1185">Reference proteome</keyword>